<feature type="region of interest" description="Disordered" evidence="1">
    <location>
        <begin position="24"/>
        <end position="43"/>
    </location>
</feature>
<name>A0AAP2GIG6_9BACT</name>
<keyword evidence="4" id="KW-1185">Reference proteome</keyword>
<dbReference type="SUPFAM" id="SSF53474">
    <property type="entry name" value="alpha/beta-Hydrolases"/>
    <property type="match status" value="1"/>
</dbReference>
<accession>A0AAP2GIG6</accession>
<dbReference type="RefSeq" id="WP_254163023.1">
    <property type="nucleotide sequence ID" value="NZ_JAHESF010000008.1"/>
</dbReference>
<evidence type="ECO:0000313" key="3">
    <source>
        <dbReference type="EMBL" id="MBT1697206.1"/>
    </source>
</evidence>
<evidence type="ECO:0000313" key="4">
    <source>
        <dbReference type="Proteomes" id="UP001319200"/>
    </source>
</evidence>
<sequence length="347" mass="38532">MKFNGRSCMLMMLLCAAVSCSRTEDPAPEPPPVVNKGTSSTETDTTAVAGQYHEYKVLAHKTDSAITSSDEPHYVYIDTRTSLRKKLMLFLGGTNTAPKSFTEFSKTAAAMGYHVINVEYSNAVTVRVCEQAEDMECFTRYHDAVIDGGTHSDLVHVTEADGIMNRVIKLLKYLNAQDTTQGWNQFYTGDMLQWPKIVVVGHSQGGDHAAYLAYKYAVDRLVVLCSPNDFSRKYNQPADWCGQPFATSVGKIYGLMHKRDELVPPEEHYAAWKAMRLLDAADTTAADKDSYKGAHALYTDIEPNPSASKYKSKHNAPIIDEAIPTGEKGEHLKQVWKYLLGEEGPSE</sequence>
<evidence type="ECO:0000256" key="2">
    <source>
        <dbReference type="SAM" id="SignalP"/>
    </source>
</evidence>
<keyword evidence="2" id="KW-0732">Signal</keyword>
<keyword evidence="3" id="KW-0378">Hydrolase</keyword>
<protein>
    <submittedName>
        <fullName evidence="3">Alpha/beta hydrolase</fullName>
    </submittedName>
</protein>
<dbReference type="EMBL" id="JAHESF010000008">
    <property type="protein sequence ID" value="MBT1697206.1"/>
    <property type="molecule type" value="Genomic_DNA"/>
</dbReference>
<feature type="signal peptide" evidence="2">
    <location>
        <begin position="1"/>
        <end position="23"/>
    </location>
</feature>
<reference evidence="3 4" key="1">
    <citation type="submission" date="2021-05" db="EMBL/GenBank/DDBJ databases">
        <title>A Polyphasic approach of four new species of the genus Ohtaekwangia: Ohtaekwangia histidinii sp. nov., Ohtaekwangia cretensis sp. nov., Ohtaekwangia indiensis sp. nov., Ohtaekwangia reichenbachii sp. nov. from diverse environment.</title>
        <authorList>
            <person name="Octaviana S."/>
        </authorList>
    </citation>
    <scope>NUCLEOTIDE SEQUENCE [LARGE SCALE GENOMIC DNA]</scope>
    <source>
        <strain evidence="3 4">PWU4</strain>
    </source>
</reference>
<dbReference type="Gene3D" id="3.40.50.1820">
    <property type="entry name" value="alpha/beta hydrolase"/>
    <property type="match status" value="1"/>
</dbReference>
<dbReference type="Proteomes" id="UP001319200">
    <property type="component" value="Unassembled WGS sequence"/>
</dbReference>
<dbReference type="InterPro" id="IPR058180">
    <property type="entry name" value="BPSS1187-like"/>
</dbReference>
<dbReference type="PROSITE" id="PS51257">
    <property type="entry name" value="PROKAR_LIPOPROTEIN"/>
    <property type="match status" value="1"/>
</dbReference>
<dbReference type="GO" id="GO:0016787">
    <property type="term" value="F:hydrolase activity"/>
    <property type="evidence" value="ECO:0007669"/>
    <property type="project" value="UniProtKB-KW"/>
</dbReference>
<feature type="chain" id="PRO_5043010980" evidence="2">
    <location>
        <begin position="24"/>
        <end position="347"/>
    </location>
</feature>
<evidence type="ECO:0000256" key="1">
    <source>
        <dbReference type="SAM" id="MobiDB-lite"/>
    </source>
</evidence>
<organism evidence="3 4">
    <name type="scientific">Chryseosolibacter histidini</name>
    <dbReference type="NCBI Taxonomy" id="2782349"/>
    <lineage>
        <taxon>Bacteria</taxon>
        <taxon>Pseudomonadati</taxon>
        <taxon>Bacteroidota</taxon>
        <taxon>Cytophagia</taxon>
        <taxon>Cytophagales</taxon>
        <taxon>Chryseotaleaceae</taxon>
        <taxon>Chryseosolibacter</taxon>
    </lineage>
</organism>
<dbReference type="NCBIfam" id="NF047580">
    <property type="entry name" value="BPSS1187_fam"/>
    <property type="match status" value="1"/>
</dbReference>
<dbReference type="InterPro" id="IPR029058">
    <property type="entry name" value="AB_hydrolase_fold"/>
</dbReference>
<dbReference type="AlphaFoldDB" id="A0AAP2GIG6"/>
<gene>
    <name evidence="3" type="ORF">KK083_09990</name>
</gene>
<proteinExistence type="predicted"/>
<comment type="caution">
    <text evidence="3">The sequence shown here is derived from an EMBL/GenBank/DDBJ whole genome shotgun (WGS) entry which is preliminary data.</text>
</comment>